<gene>
    <name evidence="1" type="ORF">APY04_2513</name>
</gene>
<reference evidence="1 2" key="1">
    <citation type="submission" date="2015-10" db="EMBL/GenBank/DDBJ databases">
        <title>Transcriptomic analysis of a linuron degrading triple-species bacterial consortium.</title>
        <authorList>
            <person name="Albers P."/>
        </authorList>
    </citation>
    <scope>NUCLEOTIDE SEQUENCE [LARGE SCALE GENOMIC DNA]</scope>
    <source>
        <strain evidence="1 2">WDL6</strain>
    </source>
</reference>
<name>A0A109BDR4_HYPSL</name>
<evidence type="ECO:0000313" key="2">
    <source>
        <dbReference type="Proteomes" id="UP000059074"/>
    </source>
</evidence>
<dbReference type="EMBL" id="LMTR01000073">
    <property type="protein sequence ID" value="KWT66317.1"/>
    <property type="molecule type" value="Genomic_DNA"/>
</dbReference>
<evidence type="ECO:0008006" key="3">
    <source>
        <dbReference type="Google" id="ProtNLM"/>
    </source>
</evidence>
<dbReference type="AlphaFoldDB" id="A0A109BDR4"/>
<dbReference type="STRING" id="121290.APY04_2513"/>
<proteinExistence type="predicted"/>
<sequence>MLLRAPMHTTLRIDDLRSRLIEFAHRSVNIMQACINEESTKLFLVMPMLGILGYDYTNPFEVHPEHEADFSGCNKVDLAILRDSSPIVAIECKKVGTDLAEQRGQLRGYFNALITTKLGVLTDGLVYEFFVDSADPNIMDDEPFLTLDLETVSRVGISDEMLDSLKCMTKENYNPDQVAEAAYVRLVKKRLRTLLAREFADPSEDFCRFALRGADVKGVRRDVIEKHYAPMIRTAIHEVTRVTNPAPAAYPSESLALGNEKEIVDSRIVTTERELAVFSHVRRRLAYLVKDEIQFDAIEQVRYKDYIGKMRIFYLREYKGRLFDYIEGSDGFDKYIFPEPVGAVVTNNILDIDAALRAVFISRVKALADDARQSPTMQLIA</sequence>
<dbReference type="Proteomes" id="UP000059074">
    <property type="component" value="Unassembled WGS sequence"/>
</dbReference>
<protein>
    <recommendedName>
        <fullName evidence="3">Prophage Lp2 protein 6</fullName>
    </recommendedName>
</protein>
<dbReference type="PATRIC" id="fig|121290.4.peg.415"/>
<organism evidence="1 2">
    <name type="scientific">Hyphomicrobium sulfonivorans</name>
    <dbReference type="NCBI Taxonomy" id="121290"/>
    <lineage>
        <taxon>Bacteria</taxon>
        <taxon>Pseudomonadati</taxon>
        <taxon>Pseudomonadota</taxon>
        <taxon>Alphaproteobacteria</taxon>
        <taxon>Hyphomicrobiales</taxon>
        <taxon>Hyphomicrobiaceae</taxon>
        <taxon>Hyphomicrobium</taxon>
    </lineage>
</organism>
<keyword evidence="2" id="KW-1185">Reference proteome</keyword>
<comment type="caution">
    <text evidence="1">The sequence shown here is derived from an EMBL/GenBank/DDBJ whole genome shotgun (WGS) entry which is preliminary data.</text>
</comment>
<accession>A0A109BDR4</accession>
<evidence type="ECO:0000313" key="1">
    <source>
        <dbReference type="EMBL" id="KWT66317.1"/>
    </source>
</evidence>